<dbReference type="InterPro" id="IPR002104">
    <property type="entry name" value="Integrase_catalytic"/>
</dbReference>
<evidence type="ECO:0000259" key="5">
    <source>
        <dbReference type="PROSITE" id="PS51898"/>
    </source>
</evidence>
<dbReference type="PROSITE" id="PS51898">
    <property type="entry name" value="TYR_RECOMBINASE"/>
    <property type="match status" value="1"/>
</dbReference>
<dbReference type="SUPFAM" id="SSF56349">
    <property type="entry name" value="DNA breaking-rejoining enzymes"/>
    <property type="match status" value="1"/>
</dbReference>
<name>A0A6C2YXG4_9BACT</name>
<proteinExistence type="predicted"/>
<dbReference type="InterPro" id="IPR013762">
    <property type="entry name" value="Integrase-like_cat_sf"/>
</dbReference>
<evidence type="ECO:0000256" key="3">
    <source>
        <dbReference type="ARBA" id="ARBA00023172"/>
    </source>
</evidence>
<accession>A0A6C2YXG4</accession>
<dbReference type="CDD" id="cd00397">
    <property type="entry name" value="DNA_BRE_C"/>
    <property type="match status" value="1"/>
</dbReference>
<dbReference type="EMBL" id="LR593887">
    <property type="protein sequence ID" value="VTS08493.1"/>
    <property type="molecule type" value="Genomic_DNA"/>
</dbReference>
<evidence type="ECO:0000313" key="8">
    <source>
        <dbReference type="Proteomes" id="UP000464378"/>
    </source>
</evidence>
<feature type="domain" description="Tyr recombinase" evidence="5">
    <location>
        <begin position="188"/>
        <end position="367"/>
    </location>
</feature>
<evidence type="ECO:0000313" key="7">
    <source>
        <dbReference type="EMBL" id="VIP05569.1"/>
    </source>
</evidence>
<feature type="domain" description="Core-binding (CB)" evidence="6">
    <location>
        <begin position="88"/>
        <end position="168"/>
    </location>
</feature>
<dbReference type="KEGG" id="tim:GMBLW1_36240"/>
<evidence type="ECO:0000256" key="1">
    <source>
        <dbReference type="ARBA" id="ARBA00022908"/>
    </source>
</evidence>
<evidence type="ECO:0008006" key="9">
    <source>
        <dbReference type="Google" id="ProtNLM"/>
    </source>
</evidence>
<dbReference type="Gene3D" id="1.10.150.130">
    <property type="match status" value="1"/>
</dbReference>
<dbReference type="GO" id="GO:0003677">
    <property type="term" value="F:DNA binding"/>
    <property type="evidence" value="ECO:0007669"/>
    <property type="project" value="UniProtKB-UniRule"/>
</dbReference>
<protein>
    <recommendedName>
        <fullName evidence="9">Tyr recombinase domain-containing protein</fullName>
    </recommendedName>
</protein>
<dbReference type="Proteomes" id="UP000464378">
    <property type="component" value="Chromosome"/>
</dbReference>
<dbReference type="Gene3D" id="1.10.443.10">
    <property type="entry name" value="Intergrase catalytic core"/>
    <property type="match status" value="1"/>
</dbReference>
<keyword evidence="8" id="KW-1185">Reference proteome</keyword>
<dbReference type="InterPro" id="IPR010998">
    <property type="entry name" value="Integrase_recombinase_N"/>
</dbReference>
<dbReference type="GO" id="GO:0006310">
    <property type="term" value="P:DNA recombination"/>
    <property type="evidence" value="ECO:0007669"/>
    <property type="project" value="UniProtKB-KW"/>
</dbReference>
<dbReference type="EMBL" id="LR586016">
    <property type="protein sequence ID" value="VIP05569.1"/>
    <property type="molecule type" value="Genomic_DNA"/>
</dbReference>
<keyword evidence="1" id="KW-0229">DNA integration</keyword>
<gene>
    <name evidence="7" type="ORF">GMBLW1_36240</name>
</gene>
<keyword evidence="2 4" id="KW-0238">DNA-binding</keyword>
<dbReference type="AlphaFoldDB" id="A0A6C2YXG4"/>
<evidence type="ECO:0000259" key="6">
    <source>
        <dbReference type="PROSITE" id="PS51900"/>
    </source>
</evidence>
<dbReference type="GO" id="GO:0015074">
    <property type="term" value="P:DNA integration"/>
    <property type="evidence" value="ECO:0007669"/>
    <property type="project" value="UniProtKB-KW"/>
</dbReference>
<sequence length="652" mass="72268">MASLVNDPNGTRRIQFLSSDRKRKTIRLGKISKKDAESVRRHVEMILAAQLSSQPLPRETAVWLDSIGDALAEKLEAVGLIERDRKIPTVREFTERWLVEKAAEGHALGSVRTQRLAAAVMIKLFGDRVISKITHADSERFFDELSNLKATTKNVRLVHAKAILRSAARQFGFLPPWDNVAARTVEPKRHTYVTVSDVELVIEQCPDVWWRLLVALARFAGLRTPSEPFALRWEDVNWDRQRFTVGSPKTGIRVVPIFPLLKPYMDAAWDAAEQGAEFVLPREFNPPIRLDVDGAGAPLRNAFGRMIRRAGITPWPRIWHTLRASCESDLAASFPLAIVAKWLGNSPTVAMKHYIDTTDVSFQAAQSWQGPPRAAQKAAQNAAQSGAISGDLYGHGGKENIENPGGLTLVSTPDTMREDGPPVLKVSARAMNRSAPSGVPPTQHRPRLRLMMPSTHSLMHFSSSKPDLGAPPEIRFLRFLAPDGEFWAIVESIMIGTFDRDGVRFQYPQNWTLEEDEMLTEDGEPIDDDDEDAEAFVPWTITLNPPGTGFLLVALRPDCETPQMLARDTLEALKEEYPSLEAEESVTSLAGQPAIGYDIDFITLDAVVTTQVRALQSPLGPVLFLGQFVEAEKATFAPVLAAILASLQIDSE</sequence>
<organism evidence="7">
    <name type="scientific">Tuwongella immobilis</name>
    <dbReference type="NCBI Taxonomy" id="692036"/>
    <lineage>
        <taxon>Bacteria</taxon>
        <taxon>Pseudomonadati</taxon>
        <taxon>Planctomycetota</taxon>
        <taxon>Planctomycetia</taxon>
        <taxon>Gemmatales</taxon>
        <taxon>Gemmataceae</taxon>
        <taxon>Tuwongella</taxon>
    </lineage>
</organism>
<keyword evidence="3" id="KW-0233">DNA recombination</keyword>
<dbReference type="InterPro" id="IPR044068">
    <property type="entry name" value="CB"/>
</dbReference>
<evidence type="ECO:0000256" key="4">
    <source>
        <dbReference type="PROSITE-ProRule" id="PRU01248"/>
    </source>
</evidence>
<dbReference type="PROSITE" id="PS51900">
    <property type="entry name" value="CB"/>
    <property type="match status" value="1"/>
</dbReference>
<dbReference type="InterPro" id="IPR011010">
    <property type="entry name" value="DNA_brk_join_enz"/>
</dbReference>
<dbReference type="InParanoid" id="A0A6C2YXG4"/>
<evidence type="ECO:0000256" key="2">
    <source>
        <dbReference type="ARBA" id="ARBA00023125"/>
    </source>
</evidence>
<reference evidence="7" key="1">
    <citation type="submission" date="2019-04" db="EMBL/GenBank/DDBJ databases">
        <authorList>
            <consortium name="Science for Life Laboratories"/>
        </authorList>
    </citation>
    <scope>NUCLEOTIDE SEQUENCE</scope>
    <source>
        <strain evidence="7">MBLW1</strain>
    </source>
</reference>